<dbReference type="AlphaFoldDB" id="A0A914AS65"/>
<dbReference type="PANTHER" id="PTHR22923:SF116">
    <property type="entry name" value="C1Q DOMAIN-CONTAINING PROTEIN"/>
    <property type="match status" value="1"/>
</dbReference>
<dbReference type="InterPro" id="IPR001073">
    <property type="entry name" value="C1q_dom"/>
</dbReference>
<keyword evidence="2" id="KW-0964">Secreted</keyword>
<dbReference type="EnsemblMetazoa" id="XM_038210371.1">
    <property type="protein sequence ID" value="XP_038066299.1"/>
    <property type="gene ID" value="LOC119736361"/>
</dbReference>
<evidence type="ECO:0000256" key="1">
    <source>
        <dbReference type="ARBA" id="ARBA00004613"/>
    </source>
</evidence>
<evidence type="ECO:0000313" key="7">
    <source>
        <dbReference type="Proteomes" id="UP000887568"/>
    </source>
</evidence>
<dbReference type="OrthoDB" id="6093123at2759"/>
<dbReference type="SMART" id="SM00110">
    <property type="entry name" value="C1Q"/>
    <property type="match status" value="1"/>
</dbReference>
<dbReference type="Gene3D" id="2.60.120.40">
    <property type="match status" value="2"/>
</dbReference>
<dbReference type="SUPFAM" id="SSF49842">
    <property type="entry name" value="TNF-like"/>
    <property type="match status" value="2"/>
</dbReference>
<evidence type="ECO:0000256" key="3">
    <source>
        <dbReference type="ARBA" id="ARBA00022729"/>
    </source>
</evidence>
<dbReference type="RefSeq" id="XP_038066299.1">
    <property type="nucleotide sequence ID" value="XM_038210371.1"/>
</dbReference>
<protein>
    <recommendedName>
        <fullName evidence="5">C1q domain-containing protein</fullName>
    </recommendedName>
</protein>
<name>A0A914AS65_PATMI</name>
<evidence type="ECO:0000259" key="5">
    <source>
        <dbReference type="PROSITE" id="PS50871"/>
    </source>
</evidence>
<evidence type="ECO:0000313" key="6">
    <source>
        <dbReference type="EnsemblMetazoa" id="XP_038066299.1"/>
    </source>
</evidence>
<keyword evidence="7" id="KW-1185">Reference proteome</keyword>
<sequence length="310" mass="33319">MTNLTSRLFLGLPLLLLLSATGTLALSTFHQDVAFSYIDTEDITQFPRNTYDEPPLLDRLGTGPVFVASFPGTYVFTFHAPGTGKNFSGPPSRINYQFSWSPGGVNAQSVLRLTGDGPVAGHALLDLQSDDHVMIEILNGSATPIVNTTTPVIFNGFLLYHRCLCSPLVLRQSAFSASRKSTGLGPGTLFIYYFEMDLGREDEFDTANGIFTASLPGIYVFMYSFPNQGVGRPGSVTVSLTVNDAVKSSVTSVSSAAATVEYAGTTVVLDLVVGDRVRLEKRGGQLDIPEVYVGGTLEYVSPILFSGFLL</sequence>
<reference evidence="6" key="1">
    <citation type="submission" date="2022-11" db="UniProtKB">
        <authorList>
            <consortium name="EnsemblMetazoa"/>
        </authorList>
    </citation>
    <scope>IDENTIFICATION</scope>
</reference>
<evidence type="ECO:0000256" key="2">
    <source>
        <dbReference type="ARBA" id="ARBA00022525"/>
    </source>
</evidence>
<dbReference type="GeneID" id="119736361"/>
<feature type="chain" id="PRO_5037173247" description="C1q domain-containing protein" evidence="4">
    <location>
        <begin position="26"/>
        <end position="310"/>
    </location>
</feature>
<dbReference type="InterPro" id="IPR050822">
    <property type="entry name" value="Cerebellin_Synaptic_Org"/>
</dbReference>
<dbReference type="Proteomes" id="UP000887568">
    <property type="component" value="Unplaced"/>
</dbReference>
<dbReference type="GO" id="GO:0005576">
    <property type="term" value="C:extracellular region"/>
    <property type="evidence" value="ECO:0007669"/>
    <property type="project" value="UniProtKB-SubCell"/>
</dbReference>
<dbReference type="PANTHER" id="PTHR22923">
    <property type="entry name" value="CEREBELLIN-RELATED"/>
    <property type="match status" value="1"/>
</dbReference>
<feature type="signal peptide" evidence="4">
    <location>
        <begin position="1"/>
        <end position="25"/>
    </location>
</feature>
<accession>A0A914AS65</accession>
<dbReference type="InterPro" id="IPR008983">
    <property type="entry name" value="Tumour_necrosis_fac-like_dom"/>
</dbReference>
<evidence type="ECO:0000256" key="4">
    <source>
        <dbReference type="SAM" id="SignalP"/>
    </source>
</evidence>
<comment type="subcellular location">
    <subcellularLocation>
        <location evidence="1">Secreted</location>
    </subcellularLocation>
</comment>
<dbReference type="Pfam" id="PF00386">
    <property type="entry name" value="C1q"/>
    <property type="match status" value="1"/>
</dbReference>
<feature type="domain" description="C1q" evidence="5">
    <location>
        <begin position="168"/>
        <end position="310"/>
    </location>
</feature>
<proteinExistence type="predicted"/>
<organism evidence="6 7">
    <name type="scientific">Patiria miniata</name>
    <name type="common">Bat star</name>
    <name type="synonym">Asterina miniata</name>
    <dbReference type="NCBI Taxonomy" id="46514"/>
    <lineage>
        <taxon>Eukaryota</taxon>
        <taxon>Metazoa</taxon>
        <taxon>Echinodermata</taxon>
        <taxon>Eleutherozoa</taxon>
        <taxon>Asterozoa</taxon>
        <taxon>Asteroidea</taxon>
        <taxon>Valvatacea</taxon>
        <taxon>Valvatida</taxon>
        <taxon>Asterinidae</taxon>
        <taxon>Patiria</taxon>
    </lineage>
</organism>
<dbReference type="PROSITE" id="PS50871">
    <property type="entry name" value="C1Q"/>
    <property type="match status" value="1"/>
</dbReference>
<dbReference type="OMA" id="YMLICIL"/>
<keyword evidence="3 4" id="KW-0732">Signal</keyword>